<dbReference type="Proteomes" id="UP000324800">
    <property type="component" value="Unassembled WGS sequence"/>
</dbReference>
<feature type="compositionally biased region" description="Acidic residues" evidence="1">
    <location>
        <begin position="25"/>
        <end position="53"/>
    </location>
</feature>
<feature type="region of interest" description="Disordered" evidence="1">
    <location>
        <begin position="17"/>
        <end position="71"/>
    </location>
</feature>
<dbReference type="AlphaFoldDB" id="A0A5J4U1U9"/>
<gene>
    <name evidence="2" type="ORF">EZS28_040481</name>
</gene>
<accession>A0A5J4U1U9</accession>
<name>A0A5J4U1U9_9EUKA</name>
<proteinExistence type="predicted"/>
<reference evidence="2 3" key="1">
    <citation type="submission" date="2019-03" db="EMBL/GenBank/DDBJ databases">
        <title>Single cell metagenomics reveals metabolic interactions within the superorganism composed of flagellate Streblomastix strix and complex community of Bacteroidetes bacteria on its surface.</title>
        <authorList>
            <person name="Treitli S.C."/>
            <person name="Kolisko M."/>
            <person name="Husnik F."/>
            <person name="Keeling P."/>
            <person name="Hampl V."/>
        </authorList>
    </citation>
    <scope>NUCLEOTIDE SEQUENCE [LARGE SCALE GENOMIC DNA]</scope>
    <source>
        <strain evidence="2">ST1C</strain>
    </source>
</reference>
<evidence type="ECO:0000313" key="2">
    <source>
        <dbReference type="EMBL" id="KAA6363992.1"/>
    </source>
</evidence>
<evidence type="ECO:0000313" key="3">
    <source>
        <dbReference type="Proteomes" id="UP000324800"/>
    </source>
</evidence>
<protein>
    <submittedName>
        <fullName evidence="2">Uncharacterized protein</fullName>
    </submittedName>
</protein>
<dbReference type="EMBL" id="SNRW01022205">
    <property type="protein sequence ID" value="KAA6363992.1"/>
    <property type="molecule type" value="Genomic_DNA"/>
</dbReference>
<evidence type="ECO:0000256" key="1">
    <source>
        <dbReference type="SAM" id="MobiDB-lite"/>
    </source>
</evidence>
<organism evidence="2 3">
    <name type="scientific">Streblomastix strix</name>
    <dbReference type="NCBI Taxonomy" id="222440"/>
    <lineage>
        <taxon>Eukaryota</taxon>
        <taxon>Metamonada</taxon>
        <taxon>Preaxostyla</taxon>
        <taxon>Oxymonadida</taxon>
        <taxon>Streblomastigidae</taxon>
        <taxon>Streblomastix</taxon>
    </lineage>
</organism>
<comment type="caution">
    <text evidence="2">The sequence shown here is derived from an EMBL/GenBank/DDBJ whole genome shotgun (WGS) entry which is preliminary data.</text>
</comment>
<sequence>MCSQSVGVNLRIQGTQIKSLVGFSDVEEQDELSYEYYEEEDDQEEEQEEDEDDKGNGQETVENDEDQEDEI</sequence>
<feature type="compositionally biased region" description="Acidic residues" evidence="1">
    <location>
        <begin position="61"/>
        <end position="71"/>
    </location>
</feature>